<proteinExistence type="predicted"/>
<feature type="region of interest" description="Disordered" evidence="1">
    <location>
        <begin position="1"/>
        <end position="22"/>
    </location>
</feature>
<dbReference type="EnsemblMetazoa" id="AMIN003563-RA">
    <property type="protein sequence ID" value="AMIN003563-PA"/>
    <property type="gene ID" value="AMIN003563"/>
</dbReference>
<organism evidence="2 3">
    <name type="scientific">Anopheles minimus</name>
    <dbReference type="NCBI Taxonomy" id="112268"/>
    <lineage>
        <taxon>Eukaryota</taxon>
        <taxon>Metazoa</taxon>
        <taxon>Ecdysozoa</taxon>
        <taxon>Arthropoda</taxon>
        <taxon>Hexapoda</taxon>
        <taxon>Insecta</taxon>
        <taxon>Pterygota</taxon>
        <taxon>Neoptera</taxon>
        <taxon>Endopterygota</taxon>
        <taxon>Diptera</taxon>
        <taxon>Nematocera</taxon>
        <taxon>Culicoidea</taxon>
        <taxon>Culicidae</taxon>
        <taxon>Anophelinae</taxon>
        <taxon>Anopheles</taxon>
    </lineage>
</organism>
<reference evidence="3" key="1">
    <citation type="submission" date="2013-03" db="EMBL/GenBank/DDBJ databases">
        <title>The Genome Sequence of Anopheles minimus MINIMUS1.</title>
        <authorList>
            <consortium name="The Broad Institute Genomics Platform"/>
            <person name="Neafsey D.E."/>
            <person name="Walton C."/>
            <person name="Walker B."/>
            <person name="Young S.K."/>
            <person name="Zeng Q."/>
            <person name="Gargeya S."/>
            <person name="Fitzgerald M."/>
            <person name="Haas B."/>
            <person name="Abouelleil A."/>
            <person name="Allen A.W."/>
            <person name="Alvarado L."/>
            <person name="Arachchi H.M."/>
            <person name="Berlin A.M."/>
            <person name="Chapman S.B."/>
            <person name="Gainer-Dewar J."/>
            <person name="Goldberg J."/>
            <person name="Griggs A."/>
            <person name="Gujja S."/>
            <person name="Hansen M."/>
            <person name="Howarth C."/>
            <person name="Imamovic A."/>
            <person name="Ireland A."/>
            <person name="Larimer J."/>
            <person name="McCowan C."/>
            <person name="Murphy C."/>
            <person name="Pearson M."/>
            <person name="Poon T.W."/>
            <person name="Priest M."/>
            <person name="Roberts A."/>
            <person name="Saif S."/>
            <person name="Shea T."/>
            <person name="Sisk P."/>
            <person name="Sykes S."/>
            <person name="Wortman J."/>
            <person name="Nusbaum C."/>
            <person name="Birren B."/>
        </authorList>
    </citation>
    <scope>NUCLEOTIDE SEQUENCE [LARGE SCALE GENOMIC DNA]</scope>
    <source>
        <strain evidence="3">MINIMUS1</strain>
    </source>
</reference>
<evidence type="ECO:0000313" key="2">
    <source>
        <dbReference type="EnsemblMetazoa" id="AMIN003563-PA"/>
    </source>
</evidence>
<sequence length="83" mass="9151">MDGQQNHQPRRDQTAGVSMSTSSSRALFPVQQVGAFVWKSLQPETGIDQTSVAKCCVNCALVVVFRFSASERFLLGRTKQFKG</sequence>
<accession>A0A182VZQ8</accession>
<protein>
    <submittedName>
        <fullName evidence="2">Uncharacterized protein</fullName>
    </submittedName>
</protein>
<dbReference type="AlphaFoldDB" id="A0A182VZQ8"/>
<dbReference type="Proteomes" id="UP000075920">
    <property type="component" value="Unassembled WGS sequence"/>
</dbReference>
<keyword evidence="3" id="KW-1185">Reference proteome</keyword>
<dbReference type="VEuPathDB" id="VectorBase:AMIN003563"/>
<reference evidence="2" key="2">
    <citation type="submission" date="2020-05" db="UniProtKB">
        <authorList>
            <consortium name="EnsemblMetazoa"/>
        </authorList>
    </citation>
    <scope>IDENTIFICATION</scope>
    <source>
        <strain evidence="2">MINIMUS1</strain>
    </source>
</reference>
<evidence type="ECO:0000313" key="3">
    <source>
        <dbReference type="Proteomes" id="UP000075920"/>
    </source>
</evidence>
<name>A0A182VZQ8_9DIPT</name>
<evidence type="ECO:0000256" key="1">
    <source>
        <dbReference type="SAM" id="MobiDB-lite"/>
    </source>
</evidence>